<dbReference type="EMBL" id="CP036318">
    <property type="protein sequence ID" value="QDV55756.1"/>
    <property type="molecule type" value="Genomic_DNA"/>
</dbReference>
<proteinExistence type="predicted"/>
<evidence type="ECO:0000313" key="2">
    <source>
        <dbReference type="EMBL" id="QDV55756.1"/>
    </source>
</evidence>
<feature type="transmembrane region" description="Helical" evidence="1">
    <location>
        <begin position="148"/>
        <end position="168"/>
    </location>
</feature>
<evidence type="ECO:0000313" key="3">
    <source>
        <dbReference type="Proteomes" id="UP000316770"/>
    </source>
</evidence>
<feature type="transmembrane region" description="Helical" evidence="1">
    <location>
        <begin position="180"/>
        <end position="199"/>
    </location>
</feature>
<feature type="transmembrane region" description="Helical" evidence="1">
    <location>
        <begin position="105"/>
        <end position="128"/>
    </location>
</feature>
<keyword evidence="1" id="KW-0472">Membrane</keyword>
<sequence length="256" mass="26459">MNASCEQSSATRGSSAVARWSIAALLSAAVAWTLVNFTPIQFRLPPELRSVDMYSPPELQAQQKELVPITLWRTCIAELTFAGLSLGGVSTLLIAGAGTRSRLRFVAVGIFTGLAFGFLAGQIGWTLRAALATGSLSTLSSDPIVRETLLYFVVSLTLGCPLAIAYYLASGKQAGQGAIAVLLACGLAGAIVPIAAAPFPNMLTHHFPPEGLGLSGIWFGLIGCLASLLPNAIGSKAKDVSLATVAESTSQPAGEV</sequence>
<keyword evidence="1" id="KW-1133">Transmembrane helix</keyword>
<keyword evidence="1" id="KW-0812">Transmembrane</keyword>
<feature type="transmembrane region" description="Helical" evidence="1">
    <location>
        <begin position="20"/>
        <end position="42"/>
    </location>
</feature>
<name>A0A518IRM9_9BACT</name>
<reference evidence="2 3" key="1">
    <citation type="submission" date="2019-02" db="EMBL/GenBank/DDBJ databases">
        <title>Deep-cultivation of Planctomycetes and their phenomic and genomic characterization uncovers novel biology.</title>
        <authorList>
            <person name="Wiegand S."/>
            <person name="Jogler M."/>
            <person name="Boedeker C."/>
            <person name="Pinto D."/>
            <person name="Vollmers J."/>
            <person name="Rivas-Marin E."/>
            <person name="Kohn T."/>
            <person name="Peeters S.H."/>
            <person name="Heuer A."/>
            <person name="Rast P."/>
            <person name="Oberbeckmann S."/>
            <person name="Bunk B."/>
            <person name="Jeske O."/>
            <person name="Meyerdierks A."/>
            <person name="Storesund J.E."/>
            <person name="Kallscheuer N."/>
            <person name="Luecker S."/>
            <person name="Lage O.M."/>
            <person name="Pohl T."/>
            <person name="Merkel B.J."/>
            <person name="Hornburger P."/>
            <person name="Mueller R.-W."/>
            <person name="Bruemmer F."/>
            <person name="Labrenz M."/>
            <person name="Spormann A.M."/>
            <person name="Op den Camp H."/>
            <person name="Overmann J."/>
            <person name="Amann R."/>
            <person name="Jetten M.S.M."/>
            <person name="Mascher T."/>
            <person name="Medema M.H."/>
            <person name="Devos D.P."/>
            <person name="Kaster A.-K."/>
            <person name="Ovreas L."/>
            <person name="Rohde M."/>
            <person name="Galperin M.Y."/>
            <person name="Jogler C."/>
        </authorList>
    </citation>
    <scope>NUCLEOTIDE SEQUENCE [LARGE SCALE GENOMIC DNA]</scope>
    <source>
        <strain evidence="2 3">Mal33</strain>
    </source>
</reference>
<organism evidence="2 3">
    <name type="scientific">Rosistilla oblonga</name>
    <dbReference type="NCBI Taxonomy" id="2527990"/>
    <lineage>
        <taxon>Bacteria</taxon>
        <taxon>Pseudomonadati</taxon>
        <taxon>Planctomycetota</taxon>
        <taxon>Planctomycetia</taxon>
        <taxon>Pirellulales</taxon>
        <taxon>Pirellulaceae</taxon>
        <taxon>Rosistilla</taxon>
    </lineage>
</organism>
<feature type="transmembrane region" description="Helical" evidence="1">
    <location>
        <begin position="211"/>
        <end position="229"/>
    </location>
</feature>
<gene>
    <name evidence="2" type="ORF">Mal33_17350</name>
</gene>
<feature type="transmembrane region" description="Helical" evidence="1">
    <location>
        <begin position="79"/>
        <end position="98"/>
    </location>
</feature>
<protein>
    <submittedName>
        <fullName evidence="2">Uncharacterized protein</fullName>
    </submittedName>
</protein>
<evidence type="ECO:0000256" key="1">
    <source>
        <dbReference type="SAM" id="Phobius"/>
    </source>
</evidence>
<accession>A0A518IRM9</accession>
<keyword evidence="3" id="KW-1185">Reference proteome</keyword>
<dbReference type="Proteomes" id="UP000316770">
    <property type="component" value="Chromosome"/>
</dbReference>
<dbReference type="AlphaFoldDB" id="A0A518IRM9"/>
<dbReference type="RefSeq" id="WP_145283658.1">
    <property type="nucleotide sequence ID" value="NZ_CP036318.1"/>
</dbReference>